<sequence length="251" mass="27334">MNESVPVKTAKTTLDFVEAVAALDGATFAEITDAVEMPKSTAHDYLQTLLQTGYLVEDDGTYTISTKFLELGESHRQGMKIYQSARPEIEKLAEETGEHSSLMIEENGLGVLMHIATGENALQLDVYAGQRFPLSTTAPGKAILAHLPRERVEAIIDEHGLPAVTTNTITDPDVLFEELETIRERGYSTDLEERVDGVNTVSAPIISQGRIQGAITVGGPAHRITGEVLEEEIPSMLLRTANVIQVNITYS</sequence>
<name>A0AAP3E727_9EURY</name>
<dbReference type="InterPro" id="IPR036388">
    <property type="entry name" value="WH-like_DNA-bd_sf"/>
</dbReference>
<dbReference type="Gene3D" id="1.10.10.10">
    <property type="entry name" value="Winged helix-like DNA-binding domain superfamily/Winged helix DNA-binding domain"/>
    <property type="match status" value="1"/>
</dbReference>
<proteinExistence type="predicted"/>
<dbReference type="Pfam" id="PF09339">
    <property type="entry name" value="HTH_IclR"/>
    <property type="match status" value="1"/>
</dbReference>
<evidence type="ECO:0000256" key="1">
    <source>
        <dbReference type="ARBA" id="ARBA00023015"/>
    </source>
</evidence>
<dbReference type="Pfam" id="PF01614">
    <property type="entry name" value="IclR_C"/>
    <property type="match status" value="1"/>
</dbReference>
<evidence type="ECO:0000313" key="7">
    <source>
        <dbReference type="Proteomes" id="UP001321047"/>
    </source>
</evidence>
<organism evidence="6 7">
    <name type="scientific">Natronosalvus hydrolyticus</name>
    <dbReference type="NCBI Taxonomy" id="2979988"/>
    <lineage>
        <taxon>Archaea</taxon>
        <taxon>Methanobacteriati</taxon>
        <taxon>Methanobacteriota</taxon>
        <taxon>Stenosarchaea group</taxon>
        <taxon>Halobacteria</taxon>
        <taxon>Halobacteriales</taxon>
        <taxon>Natrialbaceae</taxon>
        <taxon>Natronosalvus</taxon>
    </lineage>
</organism>
<dbReference type="SUPFAM" id="SSF46785">
    <property type="entry name" value="Winged helix' DNA-binding domain"/>
    <property type="match status" value="1"/>
</dbReference>
<evidence type="ECO:0000313" key="6">
    <source>
        <dbReference type="EMBL" id="MCU4753131.1"/>
    </source>
</evidence>
<dbReference type="EMBL" id="JAOPJZ010000013">
    <property type="protein sequence ID" value="MCU4753131.1"/>
    <property type="molecule type" value="Genomic_DNA"/>
</dbReference>
<dbReference type="InterPro" id="IPR029016">
    <property type="entry name" value="GAF-like_dom_sf"/>
</dbReference>
<dbReference type="RefSeq" id="WP_342809456.1">
    <property type="nucleotide sequence ID" value="NZ_JAOPJZ010000013.1"/>
</dbReference>
<dbReference type="InterPro" id="IPR014757">
    <property type="entry name" value="Tscrpt_reg_IclR_C"/>
</dbReference>
<evidence type="ECO:0000259" key="4">
    <source>
        <dbReference type="PROSITE" id="PS51077"/>
    </source>
</evidence>
<dbReference type="InterPro" id="IPR036390">
    <property type="entry name" value="WH_DNA-bd_sf"/>
</dbReference>
<dbReference type="InterPro" id="IPR005471">
    <property type="entry name" value="Tscrpt_reg_IclR_N"/>
</dbReference>
<feature type="domain" description="IclR-ED" evidence="5">
    <location>
        <begin position="67"/>
        <end position="250"/>
    </location>
</feature>
<dbReference type="PANTHER" id="PTHR30136:SF35">
    <property type="entry name" value="HTH-TYPE TRANSCRIPTIONAL REGULATOR RV1719"/>
    <property type="match status" value="1"/>
</dbReference>
<dbReference type="GO" id="GO:0003700">
    <property type="term" value="F:DNA-binding transcription factor activity"/>
    <property type="evidence" value="ECO:0007669"/>
    <property type="project" value="TreeGrafter"/>
</dbReference>
<evidence type="ECO:0000256" key="2">
    <source>
        <dbReference type="ARBA" id="ARBA00023125"/>
    </source>
</evidence>
<dbReference type="PANTHER" id="PTHR30136">
    <property type="entry name" value="HELIX-TURN-HELIX TRANSCRIPTIONAL REGULATOR, ICLR FAMILY"/>
    <property type="match status" value="1"/>
</dbReference>
<keyword evidence="2" id="KW-0238">DNA-binding</keyword>
<protein>
    <submittedName>
        <fullName evidence="6">IclR family transcriptional regulator</fullName>
    </submittedName>
</protein>
<dbReference type="PROSITE" id="PS51078">
    <property type="entry name" value="ICLR_ED"/>
    <property type="match status" value="1"/>
</dbReference>
<feature type="domain" description="HTH iclR-type" evidence="4">
    <location>
        <begin position="7"/>
        <end position="66"/>
    </location>
</feature>
<dbReference type="GO" id="GO:0003677">
    <property type="term" value="F:DNA binding"/>
    <property type="evidence" value="ECO:0007669"/>
    <property type="project" value="UniProtKB-KW"/>
</dbReference>
<dbReference type="GO" id="GO:0045892">
    <property type="term" value="P:negative regulation of DNA-templated transcription"/>
    <property type="evidence" value="ECO:0007669"/>
    <property type="project" value="TreeGrafter"/>
</dbReference>
<evidence type="ECO:0000256" key="3">
    <source>
        <dbReference type="ARBA" id="ARBA00023163"/>
    </source>
</evidence>
<dbReference type="Gene3D" id="3.30.450.40">
    <property type="match status" value="1"/>
</dbReference>
<keyword evidence="1" id="KW-0805">Transcription regulation</keyword>
<keyword evidence="7" id="KW-1185">Reference proteome</keyword>
<reference evidence="6 7" key="1">
    <citation type="submission" date="2022-09" db="EMBL/GenBank/DDBJ databases">
        <title>Enrichment on poylsaccharides allowed isolation of novel metabolic and taxonomic groups of Haloarchaea.</title>
        <authorList>
            <person name="Sorokin D.Y."/>
            <person name="Elcheninov A.G."/>
            <person name="Khizhniak T.V."/>
            <person name="Kolganova T.V."/>
            <person name="Kublanov I.V."/>
        </authorList>
    </citation>
    <scope>NUCLEOTIDE SEQUENCE [LARGE SCALE GENOMIC DNA]</scope>
    <source>
        <strain evidence="6 7">AArc-curdl1</strain>
    </source>
</reference>
<dbReference type="AlphaFoldDB" id="A0AAP3E727"/>
<dbReference type="SUPFAM" id="SSF55781">
    <property type="entry name" value="GAF domain-like"/>
    <property type="match status" value="1"/>
</dbReference>
<dbReference type="SMART" id="SM00346">
    <property type="entry name" value="HTH_ICLR"/>
    <property type="match status" value="1"/>
</dbReference>
<dbReference type="PROSITE" id="PS51077">
    <property type="entry name" value="HTH_ICLR"/>
    <property type="match status" value="1"/>
</dbReference>
<accession>A0AAP3E727</accession>
<dbReference type="Proteomes" id="UP001321047">
    <property type="component" value="Unassembled WGS sequence"/>
</dbReference>
<dbReference type="InterPro" id="IPR050707">
    <property type="entry name" value="HTH_MetabolicPath_Reg"/>
</dbReference>
<keyword evidence="3" id="KW-0804">Transcription</keyword>
<gene>
    <name evidence="6" type="ORF">OB919_14285</name>
</gene>
<evidence type="ECO:0000259" key="5">
    <source>
        <dbReference type="PROSITE" id="PS51078"/>
    </source>
</evidence>
<comment type="caution">
    <text evidence="6">The sequence shown here is derived from an EMBL/GenBank/DDBJ whole genome shotgun (WGS) entry which is preliminary data.</text>
</comment>